<keyword evidence="13" id="KW-1185">Reference proteome</keyword>
<evidence type="ECO:0000256" key="7">
    <source>
        <dbReference type="ARBA" id="ARBA00023295"/>
    </source>
</evidence>
<dbReference type="InterPro" id="IPR017853">
    <property type="entry name" value="GH"/>
</dbReference>
<evidence type="ECO:0000256" key="10">
    <source>
        <dbReference type="SAM" id="SignalP"/>
    </source>
</evidence>
<dbReference type="SUPFAM" id="SSF51055">
    <property type="entry name" value="Carbohydrate binding domain"/>
    <property type="match status" value="1"/>
</dbReference>
<evidence type="ECO:0000256" key="4">
    <source>
        <dbReference type="ARBA" id="ARBA00022801"/>
    </source>
</evidence>
<reference evidence="12" key="1">
    <citation type="submission" date="2022-11" db="EMBL/GenBank/DDBJ databases">
        <title>Genome Sequence of Cubamyces cubensis.</title>
        <authorList>
            <person name="Buettner E."/>
        </authorList>
    </citation>
    <scope>NUCLEOTIDE SEQUENCE</scope>
    <source>
        <strain evidence="12">MPL-01</strain>
    </source>
</reference>
<dbReference type="InterPro" id="IPR036573">
    <property type="entry name" value="CBM_sf_5/12"/>
</dbReference>
<dbReference type="PROSITE" id="PS01095">
    <property type="entry name" value="GH18_1"/>
    <property type="match status" value="1"/>
</dbReference>
<dbReference type="EMBL" id="JAPEVG010000011">
    <property type="protein sequence ID" value="KAJ8496869.1"/>
    <property type="molecule type" value="Genomic_DNA"/>
</dbReference>
<evidence type="ECO:0000313" key="12">
    <source>
        <dbReference type="EMBL" id="KAJ8496869.1"/>
    </source>
</evidence>
<keyword evidence="10" id="KW-0732">Signal</keyword>
<name>A0AAD7U4Z7_9APHY</name>
<dbReference type="SUPFAM" id="SSF51445">
    <property type="entry name" value="(Trans)glycosidases"/>
    <property type="match status" value="1"/>
</dbReference>
<dbReference type="GO" id="GO:0008061">
    <property type="term" value="F:chitin binding"/>
    <property type="evidence" value="ECO:0007669"/>
    <property type="project" value="UniProtKB-KW"/>
</dbReference>
<organism evidence="12 13">
    <name type="scientific">Trametes cubensis</name>
    <dbReference type="NCBI Taxonomy" id="1111947"/>
    <lineage>
        <taxon>Eukaryota</taxon>
        <taxon>Fungi</taxon>
        <taxon>Dikarya</taxon>
        <taxon>Basidiomycota</taxon>
        <taxon>Agaricomycotina</taxon>
        <taxon>Agaricomycetes</taxon>
        <taxon>Polyporales</taxon>
        <taxon>Polyporaceae</taxon>
        <taxon>Trametes</taxon>
    </lineage>
</organism>
<evidence type="ECO:0000256" key="2">
    <source>
        <dbReference type="ARBA" id="ARBA00012729"/>
    </source>
</evidence>
<keyword evidence="8" id="KW-0624">Polysaccharide degradation</keyword>
<dbReference type="InterPro" id="IPR050542">
    <property type="entry name" value="Glycosyl_Hydrlase18_Chitinase"/>
</dbReference>
<keyword evidence="5" id="KW-0146">Chitin degradation</keyword>
<proteinExistence type="predicted"/>
<dbReference type="Proteomes" id="UP001215151">
    <property type="component" value="Unassembled WGS sequence"/>
</dbReference>
<dbReference type="InterPro" id="IPR045321">
    <property type="entry name" value="Cts1-like"/>
</dbReference>
<evidence type="ECO:0000256" key="6">
    <source>
        <dbReference type="ARBA" id="ARBA00023277"/>
    </source>
</evidence>
<dbReference type="CDD" id="cd12215">
    <property type="entry name" value="ChiC_BD"/>
    <property type="match status" value="1"/>
</dbReference>
<dbReference type="InterPro" id="IPR001223">
    <property type="entry name" value="Glyco_hydro18_cat"/>
</dbReference>
<dbReference type="GO" id="GO:0008843">
    <property type="term" value="F:endochitinase activity"/>
    <property type="evidence" value="ECO:0007669"/>
    <property type="project" value="UniProtKB-EC"/>
</dbReference>
<evidence type="ECO:0000256" key="8">
    <source>
        <dbReference type="ARBA" id="ARBA00023326"/>
    </source>
</evidence>
<dbReference type="PANTHER" id="PTHR45708:SF49">
    <property type="entry name" value="ENDOCHITINASE"/>
    <property type="match status" value="1"/>
</dbReference>
<dbReference type="InterPro" id="IPR001579">
    <property type="entry name" value="Glyco_hydro_18_chit_AS"/>
</dbReference>
<feature type="region of interest" description="Disordered" evidence="9">
    <location>
        <begin position="332"/>
        <end position="373"/>
    </location>
</feature>
<feature type="domain" description="GH18" evidence="11">
    <location>
        <begin position="29"/>
        <end position="330"/>
    </location>
</feature>
<gene>
    <name evidence="12" type="ORF">ONZ51_g839</name>
</gene>
<dbReference type="PROSITE" id="PS51910">
    <property type="entry name" value="GH18_2"/>
    <property type="match status" value="1"/>
</dbReference>
<dbReference type="Gene3D" id="2.10.10.20">
    <property type="entry name" value="Carbohydrate-binding module superfamily 5/12"/>
    <property type="match status" value="1"/>
</dbReference>
<keyword evidence="6" id="KW-0119">Carbohydrate metabolism</keyword>
<feature type="chain" id="PRO_5042115883" description="chitinase" evidence="10">
    <location>
        <begin position="23"/>
        <end position="454"/>
    </location>
</feature>
<dbReference type="GO" id="GO:0005576">
    <property type="term" value="C:extracellular region"/>
    <property type="evidence" value="ECO:0007669"/>
    <property type="project" value="InterPro"/>
</dbReference>
<dbReference type="InterPro" id="IPR003610">
    <property type="entry name" value="CBM5/12"/>
</dbReference>
<evidence type="ECO:0000256" key="9">
    <source>
        <dbReference type="SAM" id="MobiDB-lite"/>
    </source>
</evidence>
<evidence type="ECO:0000256" key="5">
    <source>
        <dbReference type="ARBA" id="ARBA00023024"/>
    </source>
</evidence>
<dbReference type="CDD" id="cd02877">
    <property type="entry name" value="GH18_hevamine_XipI_class_III"/>
    <property type="match status" value="1"/>
</dbReference>
<dbReference type="PANTHER" id="PTHR45708">
    <property type="entry name" value="ENDOCHITINASE"/>
    <property type="match status" value="1"/>
</dbReference>
<keyword evidence="7" id="KW-0326">Glycosidase</keyword>
<dbReference type="SMART" id="SM00495">
    <property type="entry name" value="ChtBD3"/>
    <property type="match status" value="1"/>
</dbReference>
<protein>
    <recommendedName>
        <fullName evidence="2">chitinase</fullName>
        <ecNumber evidence="2">3.2.1.14</ecNumber>
    </recommendedName>
</protein>
<evidence type="ECO:0000259" key="11">
    <source>
        <dbReference type="PROSITE" id="PS51910"/>
    </source>
</evidence>
<dbReference type="Pfam" id="PF02839">
    <property type="entry name" value="CBM_5_12"/>
    <property type="match status" value="1"/>
</dbReference>
<feature type="signal peptide" evidence="10">
    <location>
        <begin position="1"/>
        <end position="22"/>
    </location>
</feature>
<dbReference type="GO" id="GO:0030246">
    <property type="term" value="F:carbohydrate binding"/>
    <property type="evidence" value="ECO:0007669"/>
    <property type="project" value="InterPro"/>
</dbReference>
<keyword evidence="3" id="KW-0147">Chitin-binding</keyword>
<dbReference type="AlphaFoldDB" id="A0AAD7U4Z7"/>
<sequence length="454" mass="47333">MASFWLASLLSALSLGAFHVSAFDNSRSDNLAVYWGQNSYGATHSDTANWQKTLSTYCQDDSIDAFPVAFLNVFFGPGGVPSIDLANICSTTNDPLFPGTNMPDCSFLASDIQFCQSKGKIVTISLGGATGAASFTSDDQASAFGDTIWNTFLGGTSSVRPFGSAVLDGIDLDIEGGGTAHFAAFVNRIRTLASGASKQYYVTAAPQCPFPDAYMSTVLNAVGFDAVYVQFYNNYCEVSNAGNANDWDFESWDNWAKTQAINKNVKIYIGAPASSTAAGSGYVDASTLANIALQTRSQYSSFGGVMLWDASQAYANNRFDAAVKNAIRQGGVTSTSSQPVTVPTSSRSSTVSTTSTPSTTSHTSTSTPTTTATSGNCAGVSAWVANVAYNGGDTVIYNGHLWTAKWWSYGDVPGGAAGDWTDSGACTSFAAVKPTAHSAAMSASVASIPTTPVA</sequence>
<dbReference type="Gene3D" id="3.20.20.80">
    <property type="entry name" value="Glycosidases"/>
    <property type="match status" value="1"/>
</dbReference>
<dbReference type="GO" id="GO:0006032">
    <property type="term" value="P:chitin catabolic process"/>
    <property type="evidence" value="ECO:0007669"/>
    <property type="project" value="UniProtKB-KW"/>
</dbReference>
<evidence type="ECO:0000256" key="3">
    <source>
        <dbReference type="ARBA" id="ARBA00022669"/>
    </source>
</evidence>
<comment type="catalytic activity">
    <reaction evidence="1">
        <text>Random endo-hydrolysis of N-acetyl-beta-D-glucosaminide (1-&gt;4)-beta-linkages in chitin and chitodextrins.</text>
        <dbReference type="EC" id="3.2.1.14"/>
    </reaction>
</comment>
<evidence type="ECO:0000256" key="1">
    <source>
        <dbReference type="ARBA" id="ARBA00000822"/>
    </source>
</evidence>
<evidence type="ECO:0000313" key="13">
    <source>
        <dbReference type="Proteomes" id="UP001215151"/>
    </source>
</evidence>
<dbReference type="EC" id="3.2.1.14" evidence="2"/>
<accession>A0AAD7U4Z7</accession>
<comment type="caution">
    <text evidence="12">The sequence shown here is derived from an EMBL/GenBank/DDBJ whole genome shotgun (WGS) entry which is preliminary data.</text>
</comment>
<dbReference type="GO" id="GO:0000272">
    <property type="term" value="P:polysaccharide catabolic process"/>
    <property type="evidence" value="ECO:0007669"/>
    <property type="project" value="UniProtKB-KW"/>
</dbReference>
<keyword evidence="4" id="KW-0378">Hydrolase</keyword>